<evidence type="ECO:0000256" key="1">
    <source>
        <dbReference type="ARBA" id="ARBA00004651"/>
    </source>
</evidence>
<evidence type="ECO:0000256" key="3">
    <source>
        <dbReference type="ARBA" id="ARBA00022606"/>
    </source>
</evidence>
<dbReference type="GO" id="GO:0005549">
    <property type="term" value="F:odorant binding"/>
    <property type="evidence" value="ECO:0007669"/>
    <property type="project" value="InterPro"/>
</dbReference>
<comment type="subcellular location">
    <subcellularLocation>
        <location evidence="1">Cell membrane</location>
        <topology evidence="1">Multi-pass membrane protein</topology>
    </subcellularLocation>
</comment>
<keyword evidence="9" id="KW-0807">Transducer</keyword>
<dbReference type="GO" id="GO:0007165">
    <property type="term" value="P:signal transduction"/>
    <property type="evidence" value="ECO:0007669"/>
    <property type="project" value="UniProtKB-KW"/>
</dbReference>
<organism evidence="10">
    <name type="scientific">Leucinodes orbonalis</name>
    <dbReference type="NCBI Taxonomy" id="711050"/>
    <lineage>
        <taxon>Eukaryota</taxon>
        <taxon>Metazoa</taxon>
        <taxon>Ecdysozoa</taxon>
        <taxon>Arthropoda</taxon>
        <taxon>Hexapoda</taxon>
        <taxon>Insecta</taxon>
        <taxon>Pterygota</taxon>
        <taxon>Neoptera</taxon>
        <taxon>Endopterygota</taxon>
        <taxon>Lepidoptera</taxon>
        <taxon>Glossata</taxon>
        <taxon>Ditrysia</taxon>
        <taxon>Pyraloidea</taxon>
        <taxon>Crambidae</taxon>
        <taxon>Spilomelinae</taxon>
        <taxon>Leucinodes</taxon>
    </lineage>
</organism>
<dbReference type="InterPro" id="IPR004117">
    <property type="entry name" value="7tm6_olfct_rcpt"/>
</dbReference>
<evidence type="ECO:0000256" key="9">
    <source>
        <dbReference type="ARBA" id="ARBA00023224"/>
    </source>
</evidence>
<evidence type="ECO:0000256" key="7">
    <source>
        <dbReference type="ARBA" id="ARBA00023136"/>
    </source>
</evidence>
<proteinExistence type="evidence at transcript level"/>
<keyword evidence="7" id="KW-0472">Membrane</keyword>
<keyword evidence="5" id="KW-0552">Olfaction</keyword>
<sequence>MLAQPYLYCWCGNVVTQRSQVIRDALYATPWYEQDQRYKRTLCIAMECMKRPIIFKTGYYIPLSRPTFVSILRCSYSYFAVLNQANNQ</sequence>
<accession>A0AAU0QMP9</accession>
<dbReference type="AlphaFoldDB" id="A0AAU0QMP9"/>
<dbReference type="PANTHER" id="PTHR21137">
    <property type="entry name" value="ODORANT RECEPTOR"/>
    <property type="match status" value="1"/>
</dbReference>
<evidence type="ECO:0000256" key="2">
    <source>
        <dbReference type="ARBA" id="ARBA00022475"/>
    </source>
</evidence>
<evidence type="ECO:0000256" key="5">
    <source>
        <dbReference type="ARBA" id="ARBA00022725"/>
    </source>
</evidence>
<dbReference type="Pfam" id="PF02949">
    <property type="entry name" value="7tm_6"/>
    <property type="match status" value="1"/>
</dbReference>
<keyword evidence="4" id="KW-0812">Transmembrane</keyword>
<protein>
    <submittedName>
        <fullName evidence="10">Odorant receptor</fullName>
    </submittedName>
</protein>
<keyword evidence="3" id="KW-0716">Sensory transduction</keyword>
<dbReference type="EMBL" id="OQ970369">
    <property type="protein sequence ID" value="WPO56476.1"/>
    <property type="molecule type" value="mRNA"/>
</dbReference>
<keyword evidence="2" id="KW-1003">Cell membrane</keyword>
<evidence type="ECO:0000256" key="8">
    <source>
        <dbReference type="ARBA" id="ARBA00023170"/>
    </source>
</evidence>
<dbReference type="GO" id="GO:0004984">
    <property type="term" value="F:olfactory receptor activity"/>
    <property type="evidence" value="ECO:0007669"/>
    <property type="project" value="InterPro"/>
</dbReference>
<name>A0AAU0QMP9_9NEOP</name>
<evidence type="ECO:0000256" key="4">
    <source>
        <dbReference type="ARBA" id="ARBA00022692"/>
    </source>
</evidence>
<reference evidence="10" key="1">
    <citation type="submission" date="2023-05" db="EMBL/GenBank/DDBJ databases">
        <authorList>
            <person name="Pathak J."/>
            <person name="Thiruvengadam V."/>
            <person name="Gracy G.R."/>
            <person name="M M."/>
        </authorList>
    </citation>
    <scope>NUCLEOTIDE SEQUENCE</scope>
    <source>
        <tissue evidence="10">Head and antenna</tissue>
    </source>
</reference>
<dbReference type="PANTHER" id="PTHR21137:SF35">
    <property type="entry name" value="ODORANT RECEPTOR 19A-RELATED"/>
    <property type="match status" value="1"/>
</dbReference>
<dbReference type="GO" id="GO:0005886">
    <property type="term" value="C:plasma membrane"/>
    <property type="evidence" value="ECO:0007669"/>
    <property type="project" value="UniProtKB-SubCell"/>
</dbReference>
<keyword evidence="8 10" id="KW-0675">Receptor</keyword>
<evidence type="ECO:0000256" key="6">
    <source>
        <dbReference type="ARBA" id="ARBA00022989"/>
    </source>
</evidence>
<evidence type="ECO:0000313" key="10">
    <source>
        <dbReference type="EMBL" id="WPO56476.1"/>
    </source>
</evidence>
<keyword evidence="6" id="KW-1133">Transmembrane helix</keyword>